<dbReference type="RefSeq" id="WP_061166386.1">
    <property type="nucleotide sequence ID" value="NZ_FCOA02000002.1"/>
</dbReference>
<dbReference type="Proteomes" id="UP000054851">
    <property type="component" value="Unassembled WGS sequence"/>
</dbReference>
<dbReference type="PANTHER" id="PTHR43464:SF19">
    <property type="entry name" value="UBIQUINONE BIOSYNTHESIS O-METHYLTRANSFERASE, MITOCHONDRIAL"/>
    <property type="match status" value="1"/>
</dbReference>
<comment type="caution">
    <text evidence="5">The sequence shown here is derived from an EMBL/GenBank/DDBJ whole genome shotgun (WGS) entry which is preliminary data.</text>
</comment>
<proteinExistence type="predicted"/>
<gene>
    <name evidence="5" type="primary">cmoA</name>
    <name evidence="5" type="ORF">AWB79_01146</name>
</gene>
<keyword evidence="6" id="KW-1185">Reference proteome</keyword>
<dbReference type="SUPFAM" id="SSF53335">
    <property type="entry name" value="S-adenosyl-L-methionine-dependent methyltransferases"/>
    <property type="match status" value="1"/>
</dbReference>
<dbReference type="CDD" id="cd02440">
    <property type="entry name" value="AdoMet_MTases"/>
    <property type="match status" value="1"/>
</dbReference>
<dbReference type="EMBL" id="FCOA02000002">
    <property type="protein sequence ID" value="SAK46628.1"/>
    <property type="molecule type" value="Genomic_DNA"/>
</dbReference>
<dbReference type="GO" id="GO:0008168">
    <property type="term" value="F:methyltransferase activity"/>
    <property type="evidence" value="ECO:0007669"/>
    <property type="project" value="UniProtKB-KW"/>
</dbReference>
<evidence type="ECO:0000313" key="6">
    <source>
        <dbReference type="Proteomes" id="UP000054851"/>
    </source>
</evidence>
<accession>A0A157ZM92</accession>
<feature type="domain" description="Methyltransferase" evidence="4">
    <location>
        <begin position="90"/>
        <end position="163"/>
    </location>
</feature>
<keyword evidence="3" id="KW-0949">S-adenosyl-L-methionine</keyword>
<dbReference type="Gene3D" id="3.40.50.150">
    <property type="entry name" value="Vaccinia Virus protein VP39"/>
    <property type="match status" value="1"/>
</dbReference>
<evidence type="ECO:0000256" key="1">
    <source>
        <dbReference type="ARBA" id="ARBA00022603"/>
    </source>
</evidence>
<dbReference type="InterPro" id="IPR041698">
    <property type="entry name" value="Methyltransf_25"/>
</dbReference>
<name>A0A157ZM92_9BURK</name>
<sequence>MVPTALIETASRPYRAAGRFAWHFALGKLRHDPFFAHVLAHGLIPDGARILDLGSGQGLLAAWLVAAHAWHRENAARAWPAHWPAPPMPHSIHGIDLTPRDIERARIALKAHEARIRFVCGDIRAAAFPQADVVIACDVLHYVDADAQEAILRRVRASLAPDGALLLRVSDAAAGWRARVDRAVDFGVQVARSGRTGGLTCRSEAQWLALLEELRFRANIRPMGHGAHHANRLIVAQPIA</sequence>
<keyword evidence="2" id="KW-0808">Transferase</keyword>
<evidence type="ECO:0000256" key="2">
    <source>
        <dbReference type="ARBA" id="ARBA00022679"/>
    </source>
</evidence>
<dbReference type="OrthoDB" id="5513623at2"/>
<reference evidence="5" key="1">
    <citation type="submission" date="2016-01" db="EMBL/GenBank/DDBJ databases">
        <authorList>
            <person name="Peeters C."/>
        </authorList>
    </citation>
    <scope>NUCLEOTIDE SEQUENCE</scope>
    <source>
        <strain evidence="5">LMG 29322</strain>
    </source>
</reference>
<evidence type="ECO:0000313" key="5">
    <source>
        <dbReference type="EMBL" id="SAK46628.1"/>
    </source>
</evidence>
<evidence type="ECO:0000259" key="4">
    <source>
        <dbReference type="Pfam" id="PF13649"/>
    </source>
</evidence>
<dbReference type="GO" id="GO:0032259">
    <property type="term" value="P:methylation"/>
    <property type="evidence" value="ECO:0007669"/>
    <property type="project" value="UniProtKB-KW"/>
</dbReference>
<dbReference type="STRING" id="1777140.AWB79_01146"/>
<protein>
    <submittedName>
        <fullName evidence="5">tRNA (Cmo5U34)-methyltransferase</fullName>
    </submittedName>
</protein>
<dbReference type="InterPro" id="IPR029063">
    <property type="entry name" value="SAM-dependent_MTases_sf"/>
</dbReference>
<dbReference type="PANTHER" id="PTHR43464">
    <property type="entry name" value="METHYLTRANSFERASE"/>
    <property type="match status" value="1"/>
</dbReference>
<dbReference type="AlphaFoldDB" id="A0A157ZM92"/>
<evidence type="ECO:0000256" key="3">
    <source>
        <dbReference type="ARBA" id="ARBA00022691"/>
    </source>
</evidence>
<dbReference type="Pfam" id="PF13649">
    <property type="entry name" value="Methyltransf_25"/>
    <property type="match status" value="1"/>
</dbReference>
<keyword evidence="1" id="KW-0489">Methyltransferase</keyword>
<organism evidence="5 6">
    <name type="scientific">Caballeronia hypogeia</name>
    <dbReference type="NCBI Taxonomy" id="1777140"/>
    <lineage>
        <taxon>Bacteria</taxon>
        <taxon>Pseudomonadati</taxon>
        <taxon>Pseudomonadota</taxon>
        <taxon>Betaproteobacteria</taxon>
        <taxon>Burkholderiales</taxon>
        <taxon>Burkholderiaceae</taxon>
        <taxon>Caballeronia</taxon>
    </lineage>
</organism>